<keyword evidence="1" id="KW-0805">Transcription regulation</keyword>
<evidence type="ECO:0000256" key="2">
    <source>
        <dbReference type="ARBA" id="ARBA00023125"/>
    </source>
</evidence>
<evidence type="ECO:0000259" key="4">
    <source>
        <dbReference type="PROSITE" id="PS50995"/>
    </source>
</evidence>
<dbReference type="InterPro" id="IPR000835">
    <property type="entry name" value="HTH_MarR-typ"/>
</dbReference>
<dbReference type="EMBL" id="BAABHK010000018">
    <property type="protein sequence ID" value="GAA4636792.1"/>
    <property type="molecule type" value="Genomic_DNA"/>
</dbReference>
<keyword evidence="6" id="KW-1185">Reference proteome</keyword>
<reference evidence="6" key="1">
    <citation type="journal article" date="2019" name="Int. J. Syst. Evol. Microbiol.">
        <title>The Global Catalogue of Microorganisms (GCM) 10K type strain sequencing project: providing services to taxonomists for standard genome sequencing and annotation.</title>
        <authorList>
            <consortium name="The Broad Institute Genomics Platform"/>
            <consortium name="The Broad Institute Genome Sequencing Center for Infectious Disease"/>
            <person name="Wu L."/>
            <person name="Ma J."/>
        </authorList>
    </citation>
    <scope>NUCLEOTIDE SEQUENCE [LARGE SCALE GENOMIC DNA]</scope>
    <source>
        <strain evidence="6">JCM 17939</strain>
    </source>
</reference>
<dbReference type="PANTHER" id="PTHR33164">
    <property type="entry name" value="TRANSCRIPTIONAL REGULATOR, MARR FAMILY"/>
    <property type="match status" value="1"/>
</dbReference>
<evidence type="ECO:0000313" key="5">
    <source>
        <dbReference type="EMBL" id="GAA4636792.1"/>
    </source>
</evidence>
<keyword evidence="2" id="KW-0238">DNA-binding</keyword>
<dbReference type="Proteomes" id="UP001501442">
    <property type="component" value="Unassembled WGS sequence"/>
</dbReference>
<organism evidence="5 6">
    <name type="scientific">Actinoallomurus vinaceus</name>
    <dbReference type="NCBI Taxonomy" id="1080074"/>
    <lineage>
        <taxon>Bacteria</taxon>
        <taxon>Bacillati</taxon>
        <taxon>Actinomycetota</taxon>
        <taxon>Actinomycetes</taxon>
        <taxon>Streptosporangiales</taxon>
        <taxon>Thermomonosporaceae</taxon>
        <taxon>Actinoallomurus</taxon>
    </lineage>
</organism>
<evidence type="ECO:0000256" key="1">
    <source>
        <dbReference type="ARBA" id="ARBA00023015"/>
    </source>
</evidence>
<dbReference type="RefSeq" id="WP_345439757.1">
    <property type="nucleotide sequence ID" value="NZ_BAABHK010000018.1"/>
</dbReference>
<dbReference type="InterPro" id="IPR036390">
    <property type="entry name" value="WH_DNA-bd_sf"/>
</dbReference>
<dbReference type="PANTHER" id="PTHR33164:SF43">
    <property type="entry name" value="HTH-TYPE TRANSCRIPTIONAL REPRESSOR YETL"/>
    <property type="match status" value="1"/>
</dbReference>
<dbReference type="Gene3D" id="1.10.10.10">
    <property type="entry name" value="Winged helix-like DNA-binding domain superfamily/Winged helix DNA-binding domain"/>
    <property type="match status" value="1"/>
</dbReference>
<sequence length="168" mass="17672">MAVTQPDRGCDAAPSTSDLRWAELADLVLIIAREIQFRGYADERAVPLSQSEGMVMRYLLGVPAAPSSRIAAATGLQRTNLSAVLRGLEGKGLVERHANPDDGRGVTVQATEHGKNNYALVRREWGTAVSTAADGESADLDAALGLLRAVEAGLASARPQPSGPRPAM</sequence>
<dbReference type="PROSITE" id="PS50995">
    <property type="entry name" value="HTH_MARR_2"/>
    <property type="match status" value="1"/>
</dbReference>
<dbReference type="InterPro" id="IPR039422">
    <property type="entry name" value="MarR/SlyA-like"/>
</dbReference>
<gene>
    <name evidence="5" type="ORF">GCM10023196_087940</name>
</gene>
<comment type="caution">
    <text evidence="5">The sequence shown here is derived from an EMBL/GenBank/DDBJ whole genome shotgun (WGS) entry which is preliminary data.</text>
</comment>
<dbReference type="SUPFAM" id="SSF46785">
    <property type="entry name" value="Winged helix' DNA-binding domain"/>
    <property type="match status" value="1"/>
</dbReference>
<name>A0ABP8US38_9ACTN</name>
<proteinExistence type="predicted"/>
<dbReference type="InterPro" id="IPR036388">
    <property type="entry name" value="WH-like_DNA-bd_sf"/>
</dbReference>
<evidence type="ECO:0000256" key="3">
    <source>
        <dbReference type="ARBA" id="ARBA00023163"/>
    </source>
</evidence>
<dbReference type="SMART" id="SM00347">
    <property type="entry name" value="HTH_MARR"/>
    <property type="match status" value="1"/>
</dbReference>
<accession>A0ABP8US38</accession>
<evidence type="ECO:0000313" key="6">
    <source>
        <dbReference type="Proteomes" id="UP001501442"/>
    </source>
</evidence>
<protein>
    <recommendedName>
        <fullName evidence="4">HTH marR-type domain-containing protein</fullName>
    </recommendedName>
</protein>
<dbReference type="PROSITE" id="PS01117">
    <property type="entry name" value="HTH_MARR_1"/>
    <property type="match status" value="1"/>
</dbReference>
<keyword evidence="3" id="KW-0804">Transcription</keyword>
<dbReference type="Pfam" id="PF12802">
    <property type="entry name" value="MarR_2"/>
    <property type="match status" value="1"/>
</dbReference>
<feature type="domain" description="HTH marR-type" evidence="4">
    <location>
        <begin position="21"/>
        <end position="152"/>
    </location>
</feature>
<dbReference type="InterPro" id="IPR023187">
    <property type="entry name" value="Tscrpt_reg_MarR-type_CS"/>
</dbReference>